<keyword evidence="8" id="KW-1185">Reference proteome</keyword>
<dbReference type="CDD" id="cd06565">
    <property type="entry name" value="GH20_GcnA-like"/>
    <property type="match status" value="1"/>
</dbReference>
<evidence type="ECO:0000256" key="2">
    <source>
        <dbReference type="ARBA" id="ARBA00006285"/>
    </source>
</evidence>
<evidence type="ECO:0000259" key="6">
    <source>
        <dbReference type="Pfam" id="PF00728"/>
    </source>
</evidence>
<comment type="catalytic activity">
    <reaction evidence="1">
        <text>Hydrolysis of terminal non-reducing N-acetyl-D-hexosamine residues in N-acetyl-beta-D-hexosaminides.</text>
        <dbReference type="EC" id="3.2.1.52"/>
    </reaction>
</comment>
<dbReference type="EMBL" id="MTYJ01000116">
    <property type="protein sequence ID" value="OQV13805.1"/>
    <property type="molecule type" value="Genomic_DNA"/>
</dbReference>
<dbReference type="Proteomes" id="UP000192578">
    <property type="component" value="Unassembled WGS sequence"/>
</dbReference>
<evidence type="ECO:0000256" key="3">
    <source>
        <dbReference type="ARBA" id="ARBA00012663"/>
    </source>
</evidence>
<dbReference type="GO" id="GO:0005975">
    <property type="term" value="P:carbohydrate metabolic process"/>
    <property type="evidence" value="ECO:0007669"/>
    <property type="project" value="InterPro"/>
</dbReference>
<name>A0A1W0WF18_HYPEX</name>
<feature type="domain" description="Glycoside hydrolase family 20 catalytic" evidence="6">
    <location>
        <begin position="312"/>
        <end position="491"/>
    </location>
</feature>
<dbReference type="Gene3D" id="3.20.20.80">
    <property type="entry name" value="Glycosidases"/>
    <property type="match status" value="1"/>
</dbReference>
<feature type="compositionally biased region" description="Basic and acidic residues" evidence="5">
    <location>
        <begin position="45"/>
        <end position="60"/>
    </location>
</feature>
<dbReference type="Pfam" id="PF00728">
    <property type="entry name" value="Glyco_hydro_20"/>
    <property type="match status" value="1"/>
</dbReference>
<accession>A0A1W0WF18</accession>
<proteinExistence type="inferred from homology"/>
<dbReference type="SUPFAM" id="SSF51445">
    <property type="entry name" value="(Trans)glycosidases"/>
    <property type="match status" value="1"/>
</dbReference>
<evidence type="ECO:0000256" key="5">
    <source>
        <dbReference type="SAM" id="MobiDB-lite"/>
    </source>
</evidence>
<evidence type="ECO:0000256" key="1">
    <source>
        <dbReference type="ARBA" id="ARBA00001231"/>
    </source>
</evidence>
<feature type="region of interest" description="Disordered" evidence="5">
    <location>
        <begin position="857"/>
        <end position="878"/>
    </location>
</feature>
<dbReference type="GO" id="GO:0004563">
    <property type="term" value="F:beta-N-acetylhexosaminidase activity"/>
    <property type="evidence" value="ECO:0007669"/>
    <property type="project" value="UniProtKB-EC"/>
</dbReference>
<dbReference type="PANTHER" id="PTHR21040:SF8">
    <property type="entry name" value="BCDNA.GH04120"/>
    <property type="match status" value="1"/>
</dbReference>
<evidence type="ECO:0000256" key="4">
    <source>
        <dbReference type="ARBA" id="ARBA00022801"/>
    </source>
</evidence>
<comment type="similarity">
    <text evidence="2">Belongs to the glycosyl hydrolase 20 family.</text>
</comment>
<evidence type="ECO:0000313" key="7">
    <source>
        <dbReference type="EMBL" id="OQV13805.1"/>
    </source>
</evidence>
<dbReference type="PANTHER" id="PTHR21040">
    <property type="entry name" value="BCDNA.GH04120"/>
    <property type="match status" value="1"/>
</dbReference>
<dbReference type="AlphaFoldDB" id="A0A1W0WF18"/>
<keyword evidence="4" id="KW-0378">Hydrolase</keyword>
<dbReference type="InterPro" id="IPR015883">
    <property type="entry name" value="Glyco_hydro_20_cat"/>
</dbReference>
<reference evidence="8" key="1">
    <citation type="submission" date="2017-01" db="EMBL/GenBank/DDBJ databases">
        <title>Comparative genomics of anhydrobiosis in the tardigrade Hypsibius dujardini.</title>
        <authorList>
            <person name="Yoshida Y."/>
            <person name="Koutsovoulos G."/>
            <person name="Laetsch D."/>
            <person name="Stevens L."/>
            <person name="Kumar S."/>
            <person name="Horikawa D."/>
            <person name="Ishino K."/>
            <person name="Komine S."/>
            <person name="Tomita M."/>
            <person name="Blaxter M."/>
            <person name="Arakawa K."/>
        </authorList>
    </citation>
    <scope>NUCLEOTIDE SEQUENCE [LARGE SCALE GENOMIC DNA]</scope>
    <source>
        <strain evidence="8">Z151</strain>
    </source>
</reference>
<dbReference type="InterPro" id="IPR017853">
    <property type="entry name" value="GH"/>
</dbReference>
<sequence length="878" mass="96796">MRLLRKLQAAAHPLKLSRLLIAMGACAFCFIGLKSMISLEDASSQHHNGDVNVSKADRADQQPLQDAPSHLEGSFQERRRRNQQQRPVKVPSSLPSEDDRNNDEYPGWVDEASTAQPEVLLDEVESIGLRGTIPEPRDGDRRNIVTKAPLKYRIFRTEIPGNVQGAPPSGPGAAFRGGGQFMVGQPQLFPGGDPLDPFRTADLQPMSVSNQPGGFVVRPGVQPINQPLPEMVNQPLAEMVNQPGNFAVGPGVVPRWAGFRPAAGSAPGVPSALQNVPAVMTTATVRVVVKERLVHFDLKGAPPLVSYYKEIFPLLKKIGATGLLMEYEDMFPYTGRLKVVKAKNAYSRDDIVTILRLAKENGLYVIPLVQTFGHLEFVLKHKEFRHLREVDNFPQAVCPTRNGTFQLVQELIAQNMALHPDAEYLHIGADEVYHIGMCEVCSKLASEAGQISVAAKHRLFLSYVSQVLMHTRSTYPAVKPIMWDDMFHTMTAADIKAGFGDLVNYVEPMIWSYFPDWPHHLPLNGDLYADVFPNIWGATAFKGSAGETLQMPNIKTQGMIHTSWIDALRFNGHKMRNFRGIALSGWSRYDHFYPLCELFPVSVPSLAINMQVLVDGEMNLPGMQLAAKHLNCQAEPSTLDFLNTDPNLEQFANCKFPGVEVYRVVHGLLNLISAIEPYFKELEGKFPSYQLRLGYMQGWRIEEPLTRVSNYENMMQQYIQQAKPAFAAVYDESTLIEWEAGYVAPVWNKVVEWKAWLINASRTGEWPARPLNIPTLAPLAATVPPMVTAPSTMVTAPSTMVTAPSVNPASAGSMPGILVPPFDAMPGVVPASQATFGASQASFGASQALFGSTLVRPQGQLPRAPSPADFPGQGQLFF</sequence>
<protein>
    <recommendedName>
        <fullName evidence="3">beta-N-acetylhexosaminidase</fullName>
        <ecNumber evidence="3">3.2.1.52</ecNumber>
    </recommendedName>
</protein>
<evidence type="ECO:0000313" key="8">
    <source>
        <dbReference type="Proteomes" id="UP000192578"/>
    </source>
</evidence>
<comment type="caution">
    <text evidence="7">The sequence shown here is derived from an EMBL/GenBank/DDBJ whole genome shotgun (WGS) entry which is preliminary data.</text>
</comment>
<gene>
    <name evidence="7" type="ORF">BV898_12024</name>
</gene>
<feature type="region of interest" description="Disordered" evidence="5">
    <location>
        <begin position="45"/>
        <end position="116"/>
    </location>
</feature>
<dbReference type="InterPro" id="IPR038901">
    <property type="entry name" value="HEXDC-like"/>
</dbReference>
<dbReference type="EC" id="3.2.1.52" evidence="3"/>
<dbReference type="OrthoDB" id="10023921at2759"/>
<organism evidence="7 8">
    <name type="scientific">Hypsibius exemplaris</name>
    <name type="common">Freshwater tardigrade</name>
    <dbReference type="NCBI Taxonomy" id="2072580"/>
    <lineage>
        <taxon>Eukaryota</taxon>
        <taxon>Metazoa</taxon>
        <taxon>Ecdysozoa</taxon>
        <taxon>Tardigrada</taxon>
        <taxon>Eutardigrada</taxon>
        <taxon>Parachela</taxon>
        <taxon>Hypsibioidea</taxon>
        <taxon>Hypsibiidae</taxon>
        <taxon>Hypsibius</taxon>
    </lineage>
</organism>